<dbReference type="Pfam" id="PF02126">
    <property type="entry name" value="PTE"/>
    <property type="match status" value="1"/>
</dbReference>
<dbReference type="Gene3D" id="3.20.20.140">
    <property type="entry name" value="Metal-dependent hydrolases"/>
    <property type="match status" value="1"/>
</dbReference>
<reference evidence="6 7" key="1">
    <citation type="submission" date="2020-07" db="EMBL/GenBank/DDBJ databases">
        <title>Sequencing the genomes of 1000 actinobacteria strains.</title>
        <authorList>
            <person name="Klenk H.-P."/>
        </authorList>
    </citation>
    <scope>NUCLEOTIDE SEQUENCE [LARGE SCALE GENOMIC DNA]</scope>
    <source>
        <strain evidence="6 7">DSM 26474</strain>
    </source>
</reference>
<feature type="binding site" evidence="4">
    <location>
        <position position="33"/>
    </location>
    <ligand>
        <name>Zn(2+)</name>
        <dbReference type="ChEBI" id="CHEBI:29105"/>
        <label>1</label>
    </ligand>
</feature>
<dbReference type="PIRSF" id="PIRSF016839">
    <property type="entry name" value="PhP"/>
    <property type="match status" value="1"/>
</dbReference>
<dbReference type="SUPFAM" id="SSF51556">
    <property type="entry name" value="Metallo-dependent hydrolases"/>
    <property type="match status" value="1"/>
</dbReference>
<dbReference type="EMBL" id="JACCBM010000001">
    <property type="protein sequence ID" value="NYD69346.1"/>
    <property type="molecule type" value="Genomic_DNA"/>
</dbReference>
<dbReference type="GO" id="GO:0016787">
    <property type="term" value="F:hydrolase activity"/>
    <property type="evidence" value="ECO:0007669"/>
    <property type="project" value="UniProtKB-KW"/>
</dbReference>
<evidence type="ECO:0000313" key="7">
    <source>
        <dbReference type="Proteomes" id="UP000549913"/>
    </source>
</evidence>
<feature type="binding site" evidence="4">
    <location>
        <position position="273"/>
    </location>
    <ligand>
        <name>Zn(2+)</name>
        <dbReference type="ChEBI" id="CHEBI:29105"/>
        <label>1</label>
    </ligand>
</feature>
<keyword evidence="1 4" id="KW-0479">Metal-binding</keyword>
<evidence type="ECO:0000256" key="2">
    <source>
        <dbReference type="ARBA" id="ARBA00022801"/>
    </source>
</evidence>
<feature type="binding site" description="via carbamate group" evidence="4">
    <location>
        <position position="155"/>
    </location>
    <ligand>
        <name>Zn(2+)</name>
        <dbReference type="ChEBI" id="CHEBI:29105"/>
        <label>1</label>
    </ligand>
</feature>
<keyword evidence="2" id="KW-0378">Hydrolase</keyword>
<gene>
    <name evidence="6" type="ORF">BJ984_000504</name>
</gene>
<dbReference type="PANTHER" id="PTHR10819:SF3">
    <property type="entry name" value="PHOSPHOTRIESTERASE-RELATED PROTEIN"/>
    <property type="match status" value="1"/>
</dbReference>
<feature type="modified residue" description="N6-carboxylysine" evidence="3 5">
    <location>
        <position position="155"/>
    </location>
</feature>
<comment type="similarity">
    <text evidence="5">Belongs to the metallo-dependent hydrolases superfamily. Phosphotriesterase family.</text>
</comment>
<feature type="binding site" evidence="4">
    <location>
        <position position="216"/>
    </location>
    <ligand>
        <name>Zn(2+)</name>
        <dbReference type="ChEBI" id="CHEBI:29105"/>
        <label>2</label>
    </ligand>
</feature>
<feature type="binding site" description="via carbamate group" evidence="4">
    <location>
        <position position="155"/>
    </location>
    <ligand>
        <name>Zn(2+)</name>
        <dbReference type="ChEBI" id="CHEBI:29105"/>
        <label>2</label>
    </ligand>
</feature>
<comment type="caution">
    <text evidence="6">The sequence shown here is derived from an EMBL/GenBank/DDBJ whole genome shotgun (WGS) entry which is preliminary data.</text>
</comment>
<evidence type="ECO:0000256" key="4">
    <source>
        <dbReference type="PIRSR" id="PIRSR601559-51"/>
    </source>
</evidence>
<comment type="cofactor">
    <cofactor evidence="4">
        <name>a divalent metal cation</name>
        <dbReference type="ChEBI" id="CHEBI:60240"/>
    </cofactor>
    <text evidence="4">Binds 2 divalent metal cations per subunit.</text>
</comment>
<protein>
    <submittedName>
        <fullName evidence="6">Phosphotriesterase-related protein</fullName>
    </submittedName>
</protein>
<accession>A0A852SAJ0</accession>
<feature type="binding site" evidence="4">
    <location>
        <position position="35"/>
    </location>
    <ligand>
        <name>Zn(2+)</name>
        <dbReference type="ChEBI" id="CHEBI:29105"/>
        <label>1</label>
    </ligand>
</feature>
<evidence type="ECO:0000256" key="5">
    <source>
        <dbReference type="PROSITE-ProRule" id="PRU00679"/>
    </source>
</evidence>
<name>A0A852SAJ0_9MICO</name>
<dbReference type="PROSITE" id="PS51347">
    <property type="entry name" value="PHOSPHOTRIESTERASE_2"/>
    <property type="match status" value="1"/>
</dbReference>
<feature type="binding site" evidence="4">
    <location>
        <position position="188"/>
    </location>
    <ligand>
        <name>Zn(2+)</name>
        <dbReference type="ChEBI" id="CHEBI:29105"/>
        <label>2</label>
    </ligand>
</feature>
<keyword evidence="7" id="KW-1185">Reference proteome</keyword>
<evidence type="ECO:0000256" key="1">
    <source>
        <dbReference type="ARBA" id="ARBA00022723"/>
    </source>
</evidence>
<evidence type="ECO:0000313" key="6">
    <source>
        <dbReference type="EMBL" id="NYD69346.1"/>
    </source>
</evidence>
<evidence type="ECO:0000256" key="3">
    <source>
        <dbReference type="PIRSR" id="PIRSR601559-50"/>
    </source>
</evidence>
<dbReference type="GO" id="GO:0008270">
    <property type="term" value="F:zinc ion binding"/>
    <property type="evidence" value="ECO:0007669"/>
    <property type="project" value="InterPro"/>
</dbReference>
<dbReference type="PANTHER" id="PTHR10819">
    <property type="entry name" value="PHOSPHOTRIESTERASE-RELATED"/>
    <property type="match status" value="1"/>
</dbReference>
<dbReference type="InterPro" id="IPR001559">
    <property type="entry name" value="Phosphotriesterase"/>
</dbReference>
<sequence>MTSGTSGGTPVRSVVRTVLGDVEPDSLGTLDYHEHLFQISPLLAGDELDDELLSGREAASLLAGGMQAMVDATPTGLGRDVEATARISASTGLAVVHTTGLHHSGHYPAGHPLLEMPAERLAETFVADVVSGFRVADGRPAAAPDGSPVRAGVVKAGIRYWSIGAFESRALEAAAATSTTTGCAVMVHLDFGSATHEVLDRLDTLGVAADRVVLAHVDRNLDPGLHLELAARGAYLGYDGPARHREAPDSAILDCLSRVVDGGGAARMLVGGDVARRSRYVAYGGMPGLEYLPKRFLPRLRERLTREDYDRVTRANGARLLALPALLACAP</sequence>
<proteinExistence type="inferred from homology"/>
<dbReference type="InterPro" id="IPR032466">
    <property type="entry name" value="Metal_Hydrolase"/>
</dbReference>
<dbReference type="Proteomes" id="UP000549913">
    <property type="component" value="Unassembled WGS sequence"/>
</dbReference>
<dbReference type="AlphaFoldDB" id="A0A852SAJ0"/>
<dbReference type="RefSeq" id="WP_271206370.1">
    <property type="nucleotide sequence ID" value="NZ_BSEW01000001.1"/>
</dbReference>
<organism evidence="6 7">
    <name type="scientific">Herbiconiux flava</name>
    <dbReference type="NCBI Taxonomy" id="881268"/>
    <lineage>
        <taxon>Bacteria</taxon>
        <taxon>Bacillati</taxon>
        <taxon>Actinomycetota</taxon>
        <taxon>Actinomycetes</taxon>
        <taxon>Micrococcales</taxon>
        <taxon>Microbacteriaceae</taxon>
        <taxon>Herbiconiux</taxon>
    </lineage>
</organism>